<name>A0A9P3WEW7_KLUIN</name>
<dbReference type="AlphaFoldDB" id="A0A9P3WEW7"/>
<dbReference type="RefSeq" id="WP_103245916.1">
    <property type="nucleotide sequence ID" value="NZ_CABMNU010000005.1"/>
</dbReference>
<evidence type="ECO:0000256" key="3">
    <source>
        <dbReference type="ARBA" id="ARBA00021535"/>
    </source>
</evidence>
<evidence type="ECO:0000256" key="4">
    <source>
        <dbReference type="ARBA" id="ARBA00022605"/>
    </source>
</evidence>
<reference evidence="8" key="2">
    <citation type="submission" date="2020-10" db="EMBL/GenBank/DDBJ databases">
        <authorList>
            <consortium name="NCBI Pathogen Detection Project"/>
        </authorList>
    </citation>
    <scope>NUCLEOTIDE SEQUENCE</scope>
    <source>
        <strain evidence="8">CAVp300</strain>
    </source>
</reference>
<evidence type="ECO:0000256" key="7">
    <source>
        <dbReference type="ARBA" id="ARBA00032226"/>
    </source>
</evidence>
<sequence length="16" mass="1958">MTGVQFKLHHHHHHPD</sequence>
<dbReference type="Proteomes" id="UP000867740">
    <property type="component" value="Unassembled WGS sequence"/>
</dbReference>
<dbReference type="GO" id="GO:0000105">
    <property type="term" value="P:L-histidine biosynthetic process"/>
    <property type="evidence" value="ECO:0007669"/>
    <property type="project" value="UniProtKB-KW"/>
</dbReference>
<keyword evidence="4" id="KW-0028">Amino-acid biosynthesis</keyword>
<gene>
    <name evidence="8" type="primary">hisL</name>
    <name evidence="8" type="ORF">I8531_001663</name>
</gene>
<reference evidence="8" key="1">
    <citation type="journal article" date="2018" name="Genome Biol.">
        <title>SKESA: strategic k-mer extension for scrupulous assemblies.</title>
        <authorList>
            <person name="Souvorov A."/>
            <person name="Agarwala R."/>
            <person name="Lipman D.J."/>
        </authorList>
    </citation>
    <scope>NUCLEOTIDE SEQUENCE</scope>
    <source>
        <strain evidence="8">CAVp300</strain>
    </source>
</reference>
<evidence type="ECO:0000256" key="6">
    <source>
        <dbReference type="ARBA" id="ARBA00023102"/>
    </source>
</evidence>
<keyword evidence="6" id="KW-0368">Histidine biosynthesis</keyword>
<dbReference type="EMBL" id="DACSUM010000010">
    <property type="protein sequence ID" value="HAT3581379.1"/>
    <property type="molecule type" value="Genomic_DNA"/>
</dbReference>
<comment type="caution">
    <text evidence="8">The sequence shown here is derived from an EMBL/GenBank/DDBJ whole genome shotgun (WGS) entry which is preliminary data.</text>
</comment>
<comment type="similarity">
    <text evidence="2">Belongs to the HisL family.</text>
</comment>
<dbReference type="Pfam" id="PF08047">
    <property type="entry name" value="His_leader"/>
    <property type="match status" value="1"/>
</dbReference>
<comment type="function">
    <text evidence="1">This protein is involved in the attenuation mechanism for the control of the expression of the his operon structural genes.</text>
</comment>
<evidence type="ECO:0000256" key="2">
    <source>
        <dbReference type="ARBA" id="ARBA00005394"/>
    </source>
</evidence>
<evidence type="ECO:0000313" key="8">
    <source>
        <dbReference type="EMBL" id="HAT3581379.1"/>
    </source>
</evidence>
<organism evidence="8 9">
    <name type="scientific">Kluyvera intermedia</name>
    <name type="common">Enterobacter intermedius</name>
    <dbReference type="NCBI Taxonomy" id="61648"/>
    <lineage>
        <taxon>Bacteria</taxon>
        <taxon>Pseudomonadati</taxon>
        <taxon>Pseudomonadota</taxon>
        <taxon>Gammaproteobacteria</taxon>
        <taxon>Enterobacterales</taxon>
        <taxon>Enterobacteriaceae</taxon>
        <taxon>Kluyvera</taxon>
    </lineage>
</organism>
<protein>
    <recommendedName>
        <fullName evidence="3">his operon leader peptide</fullName>
    </recommendedName>
    <alternativeName>
        <fullName evidence="7">his operon attenuator peptide</fullName>
    </alternativeName>
</protein>
<dbReference type="InterPro" id="IPR012565">
    <property type="entry name" value="His_leader"/>
</dbReference>
<proteinExistence type="inferred from homology"/>
<keyword evidence="5" id="KW-0428">Leader peptide</keyword>
<accession>A0A9P3WEW7</accession>
<evidence type="ECO:0000256" key="1">
    <source>
        <dbReference type="ARBA" id="ARBA00003020"/>
    </source>
</evidence>
<evidence type="ECO:0000256" key="5">
    <source>
        <dbReference type="ARBA" id="ARBA00022623"/>
    </source>
</evidence>
<evidence type="ECO:0000313" key="9">
    <source>
        <dbReference type="Proteomes" id="UP000867740"/>
    </source>
</evidence>